<dbReference type="InterPro" id="IPR016024">
    <property type="entry name" value="ARM-type_fold"/>
</dbReference>
<evidence type="ECO:0000256" key="2">
    <source>
        <dbReference type="ARBA" id="ARBA00010769"/>
    </source>
</evidence>
<dbReference type="PANTHER" id="PTHR11139:SF69">
    <property type="entry name" value="SERINE_THREONINE-PROTEIN KINASE ATR"/>
    <property type="match status" value="1"/>
</dbReference>
<comment type="subcellular location">
    <subcellularLocation>
        <location evidence="1">Nucleus</location>
    </subcellularLocation>
</comment>
<proteinExistence type="inferred from homology"/>
<evidence type="ECO:0000256" key="11">
    <source>
        <dbReference type="ARBA" id="ARBA00023242"/>
    </source>
</evidence>
<keyword evidence="11" id="KW-0539">Nucleus</keyword>
<evidence type="ECO:0000256" key="5">
    <source>
        <dbReference type="ARBA" id="ARBA00022679"/>
    </source>
</evidence>
<dbReference type="InterPro" id="IPR011009">
    <property type="entry name" value="Kinase-like_dom_sf"/>
</dbReference>
<dbReference type="GO" id="GO:0005524">
    <property type="term" value="F:ATP binding"/>
    <property type="evidence" value="ECO:0007669"/>
    <property type="project" value="UniProtKB-KW"/>
</dbReference>
<dbReference type="HOGENOM" id="CLU_000178_2_8_1"/>
<dbReference type="SMART" id="SM00802">
    <property type="entry name" value="UME"/>
    <property type="match status" value="1"/>
</dbReference>
<dbReference type="InterPro" id="IPR011990">
    <property type="entry name" value="TPR-like_helical_dom_sf"/>
</dbReference>
<dbReference type="InterPro" id="IPR003152">
    <property type="entry name" value="FATC_dom"/>
</dbReference>
<dbReference type="Pfam" id="PF08064">
    <property type="entry name" value="UME"/>
    <property type="match status" value="1"/>
</dbReference>
<dbReference type="GO" id="GO:0006281">
    <property type="term" value="P:DNA repair"/>
    <property type="evidence" value="ECO:0007669"/>
    <property type="project" value="UniProtKB-KW"/>
</dbReference>
<evidence type="ECO:0000256" key="1">
    <source>
        <dbReference type="ARBA" id="ARBA00004123"/>
    </source>
</evidence>
<dbReference type="InterPro" id="IPR000403">
    <property type="entry name" value="PI3/4_kinase_cat_dom"/>
</dbReference>
<keyword evidence="10" id="KW-0234">DNA repair</keyword>
<reference evidence="13" key="1">
    <citation type="journal article" date="2013" name="Genome Biol.">
        <title>Draft genome of the mountain pine beetle, Dendroctonus ponderosae Hopkins, a major forest pest.</title>
        <authorList>
            <person name="Keeling C.I."/>
            <person name="Yuen M.M."/>
            <person name="Liao N.Y."/>
            <person name="Docking T.R."/>
            <person name="Chan S.K."/>
            <person name="Taylor G.A."/>
            <person name="Palmquist D.L."/>
            <person name="Jackman S.D."/>
            <person name="Nguyen A."/>
            <person name="Li M."/>
            <person name="Henderson H."/>
            <person name="Janes J.K."/>
            <person name="Zhao Y."/>
            <person name="Pandoh P."/>
            <person name="Moore R."/>
            <person name="Sperling F.A."/>
            <person name="Huber D.P."/>
            <person name="Birol I."/>
            <person name="Jones S.J."/>
            <person name="Bohlmann J."/>
        </authorList>
    </citation>
    <scope>NUCLEOTIDE SEQUENCE</scope>
</reference>
<keyword evidence="8" id="KW-0418">Kinase</keyword>
<dbReference type="PROSITE" id="PS50290">
    <property type="entry name" value="PI3_4_KINASE_3"/>
    <property type="match status" value="1"/>
</dbReference>
<dbReference type="InterPro" id="IPR003151">
    <property type="entry name" value="PIK-rel_kinase_FAT"/>
</dbReference>
<dbReference type="InterPro" id="IPR014009">
    <property type="entry name" value="PIK_FAT"/>
</dbReference>
<evidence type="ECO:0000256" key="9">
    <source>
        <dbReference type="ARBA" id="ARBA00022840"/>
    </source>
</evidence>
<dbReference type="SMART" id="SM00146">
    <property type="entry name" value="PI3Kc"/>
    <property type="match status" value="1"/>
</dbReference>
<dbReference type="Pfam" id="PF02259">
    <property type="entry name" value="FAT"/>
    <property type="match status" value="1"/>
</dbReference>
<dbReference type="Pfam" id="PF00454">
    <property type="entry name" value="PI3_PI4_kinase"/>
    <property type="match status" value="1"/>
</dbReference>
<dbReference type="Gene3D" id="1.10.1070.11">
    <property type="entry name" value="Phosphatidylinositol 3-/4-kinase, catalytic domain"/>
    <property type="match status" value="1"/>
</dbReference>
<keyword evidence="6" id="KW-0547">Nucleotide-binding</keyword>
<dbReference type="GO" id="GO:0005634">
    <property type="term" value="C:nucleus"/>
    <property type="evidence" value="ECO:0007669"/>
    <property type="project" value="UniProtKB-SubCell"/>
</dbReference>
<dbReference type="PROSITE" id="PS00916">
    <property type="entry name" value="PI3_4_KINASE_2"/>
    <property type="match status" value="1"/>
</dbReference>
<dbReference type="PROSITE" id="PS51189">
    <property type="entry name" value="FAT"/>
    <property type="match status" value="1"/>
</dbReference>
<keyword evidence="9" id="KW-0067">ATP-binding</keyword>
<dbReference type="CDD" id="cd00892">
    <property type="entry name" value="PIKKc_ATR"/>
    <property type="match status" value="1"/>
</dbReference>
<dbReference type="InterPro" id="IPR018936">
    <property type="entry name" value="PI3/4_kinase_CS"/>
</dbReference>
<dbReference type="SMART" id="SM01343">
    <property type="entry name" value="FATC"/>
    <property type="match status" value="1"/>
</dbReference>
<dbReference type="Pfam" id="PF23593">
    <property type="entry name" value="HEAT_ATR"/>
    <property type="match status" value="1"/>
</dbReference>
<dbReference type="InterPro" id="IPR012993">
    <property type="entry name" value="UME"/>
</dbReference>
<dbReference type="InterPro" id="IPR050517">
    <property type="entry name" value="DDR_Repair_Kinase"/>
</dbReference>
<dbReference type="GO" id="GO:0005694">
    <property type="term" value="C:chromosome"/>
    <property type="evidence" value="ECO:0007669"/>
    <property type="project" value="TreeGrafter"/>
</dbReference>
<dbReference type="GO" id="GO:0000723">
    <property type="term" value="P:telomere maintenance"/>
    <property type="evidence" value="ECO:0007669"/>
    <property type="project" value="TreeGrafter"/>
</dbReference>
<feature type="non-terminal residue" evidence="13">
    <location>
        <position position="1"/>
    </location>
</feature>
<keyword evidence="7" id="KW-0227">DNA damage</keyword>
<dbReference type="SUPFAM" id="SSF48371">
    <property type="entry name" value="ARM repeat"/>
    <property type="match status" value="1"/>
</dbReference>
<dbReference type="SUPFAM" id="SSF48452">
    <property type="entry name" value="TPR-like"/>
    <property type="match status" value="1"/>
</dbReference>
<dbReference type="GO" id="GO:0000077">
    <property type="term" value="P:DNA damage checkpoint signaling"/>
    <property type="evidence" value="ECO:0007669"/>
    <property type="project" value="TreeGrafter"/>
</dbReference>
<organism evidence="13">
    <name type="scientific">Dendroctonus ponderosae</name>
    <name type="common">Mountain pine beetle</name>
    <dbReference type="NCBI Taxonomy" id="77166"/>
    <lineage>
        <taxon>Eukaryota</taxon>
        <taxon>Metazoa</taxon>
        <taxon>Ecdysozoa</taxon>
        <taxon>Arthropoda</taxon>
        <taxon>Hexapoda</taxon>
        <taxon>Insecta</taxon>
        <taxon>Pterygota</taxon>
        <taxon>Neoptera</taxon>
        <taxon>Endopterygota</taxon>
        <taxon>Coleoptera</taxon>
        <taxon>Polyphaga</taxon>
        <taxon>Cucujiformia</taxon>
        <taxon>Curculionidae</taxon>
        <taxon>Scolytinae</taxon>
        <taxon>Dendroctonus</taxon>
    </lineage>
</organism>
<evidence type="ECO:0000256" key="8">
    <source>
        <dbReference type="ARBA" id="ARBA00022777"/>
    </source>
</evidence>
<evidence type="ECO:0000256" key="12">
    <source>
        <dbReference type="ARBA" id="ARBA00024420"/>
    </source>
</evidence>
<accession>N6T9G3</accession>
<dbReference type="InterPro" id="IPR057564">
    <property type="entry name" value="HEAT_ATR"/>
</dbReference>
<dbReference type="PANTHER" id="PTHR11139">
    <property type="entry name" value="ATAXIA TELANGIECTASIA MUTATED ATM -RELATED"/>
    <property type="match status" value="1"/>
</dbReference>
<dbReference type="Gene3D" id="3.30.1010.10">
    <property type="entry name" value="Phosphatidylinositol 3-kinase Catalytic Subunit, Chain A, domain 4"/>
    <property type="match status" value="1"/>
</dbReference>
<dbReference type="PROSITE" id="PS51190">
    <property type="entry name" value="FATC"/>
    <property type="match status" value="1"/>
</dbReference>
<protein>
    <recommendedName>
        <fullName evidence="12">Serine/threonine-protein kinase ATR</fullName>
        <ecNumber evidence="3">2.7.11.1</ecNumber>
    </recommendedName>
</protein>
<dbReference type="GO" id="GO:0004674">
    <property type="term" value="F:protein serine/threonine kinase activity"/>
    <property type="evidence" value="ECO:0007669"/>
    <property type="project" value="UniProtKB-KW"/>
</dbReference>
<dbReference type="SUPFAM" id="SSF56112">
    <property type="entry name" value="Protein kinase-like (PK-like)"/>
    <property type="match status" value="1"/>
</dbReference>
<sequence>MTANPIPYFLNVMESPVLQDVFPTWKMVDELVDTLLKTGATDKNSIQTLANMAMSEQFSRTFIYNKEADLSFQEYQAIVDKYQTFTTWLLGQFFYLLSRDNNEIIVDAQLSIINQLSRTQLHVYAYLADEYCRALNILCGYLKDCSKPRRIDVFEPKRNEELSKSLNLKSATIELTSEKTCLQLIKKLLKIVKYILIESFTFNCLDQATVTALDNILFLLRNEHWNLDVIAVFIDLLGRLNYNIKVLDLQIVQLFKAFFSLFEQYVYDFYGNGNKSKVDKDAFEDLLFRYLEECRSLKADIHQNDARIASFLIKLSLESRPGPAELTPGKEIQIASAKYFSQTVSSMASLAMANISTVITRNDSVIFSLLEPQIFKETCSYMTSHSHATVVEVMEISETWKQICFALNSSWLSLQCSPSICQMQSRLEFFVDICASLARLKFRIYSHYNSNEYIVNFFSGSVILPKVLSNIAKHSISCHSLIKPLKVLEFLVKHLGVTECKNLDIFFHLISCRILPGPGYATGALPNNYQGPIEERSKLKADINCLYDFIRGNKHISNVDVLANTTAFFDILSSGLVKNLNDSHMEQIEAVHLNVLKNLRNSEDTQVLESIPVLLNVFSAKDDIVKNILLPLLPTKHNSVQQTVAKIIPLLLCCSLSDFVKVVTTDSIQIICQECATDSKNAASRTGVYRIKFSRNGADISSVAVTLLKTVINYLINPSEDLKKRAIQCMPSLAQHVPKFFTVDVTKIWIEKVGDSSVEVRKVLGKDVRRIIANGLGNPAISKEIKDKVLEMMFSVLLRLSKRSLQFSEFELQDTLLDTISEISRIEHESIKLQCMKILLYFVMVPTSFQSFIAVNRCVGLSKNDSAGHLLVYKHHSDTLCEVIVHLCYSNQYIIKASLQESLVKVSAMLGFDGVKDFVAKEVNKLLPFLVAKTVKNNNVRKLIEEMASIISVDVSDMLITNYGHIFLYLFLGDVDRADSKKCLNYLEATTKLSGPKLRKLNFKVLLNELLLNFHEKRQKVLTTFQLLLAEDNLSQGKSIEDYLEPYFLAFLLYFNLELTSEYSKKEKMLLSLADLLKFLGPNRIMPLRFKILAMLQATHYLKHPALTCIVWEAFIRSCEPDYLGPHLATIFASMLPLIEKCPNDVNKIFRYLILENEATLRDYIADLFFVNNHFLSPNISIVIRKHVKTTEKLALKAKIQRYLKYLKHDSLEVRVQSLRQLKSCLEQNREELDQMVLGYNGIDSTIVELIDYLTLACRTKEVALKLACGDIFGELGAIEPSHLPRRCAQDSQSFNFFISDDAFIESAINELIKSFQTDKNARNTDRVALAIQEILKTYEISPNPDSARNDMWTRFPEAHREVMTPLLSSKYICVEKFVGYPCPVYGSGDGSSFQAWLYNWTSSLISTLSPEKRSLLQSCFPSMKLDQRVLMHFLPYIVLHSLVDSVNSNEEKCYVEFEFILNGFNKLRDVDEKILSNRPLPVPGQTPIARELTGDSEKQIKCAKVVFILLDFLDRWLREWQFLAKFCKLQVAKCNYKCGEYSRALMYLEDYITESPDQVLPNLQFLGEIYAQLDEPDGVLGVEPLQQSEPSLEQKLLSLKVSGKLNDAAAIYEHMPRPLKLQHVQNLIQCYLDLDKVNTALYCAEGALGLQPEFGNMLLDMQAEALWRLGTYENLDRLLANPDVDNCKGWGVQVGKSLLCIKNEERDEFKRVLESIKKQQVDSFGAASLEEGAYHHGYSYIAHLHCLNELEQLEQKLVDLFLKPNDRNYAESIVQKLANEWQLRIKVVQESVRVVEPLLCLRRVALNLARDIAERKAPQAVPHLENLLGETWLKSVNVARRAGMHQQAYTYVLDAEKYNPPKLFIEKAKLHWLREEHEEALNTLKRGLHCYIPDGSSNEEALQAIANLSVEQKKLCAEARLLIASYNKDICSVDVETNLQQYKDAVEVCKEWEKSLVCLAQYQDRIFQNYNNEEKDSKANELQLHIVHNFGKSLYFGTTYIYQSMPRLLSIWFDCGTRLSNVASSAPKEERRLVLVKMTKIIDSFLNKLPAFVFLTSFSQIISRIAHPQKEVYVQLKSIIVNLMLHYPQQCLWMISSVIKSSYPIRAKRCAEILNDPLLKMQPISRIIRDFTSLTEKLIELCNKEISSDVHNASVNLLVRSLPRYGEVDFSAFFWKILICTDWCRTNNDNFDTKLLNKDFSEIMMPTHKFRKLILPNPDIKNAQSHHNPFPNHYWGLTTTLAYCRACSAPGRSALKDPTAKGQPPLLAPQRLQLFSSFSYTFMLKPKDDLRKDFRLMEFNDIVNHLLLRDAEARQRRLNIRLYSVAPLNEECGLIEWVHDLVGLRHILMNIYKQRGLGMRPREIKEVCCSIRDSIGKKRNVFQNILVKRHPPVLGEWFRKTFPDAQTWLTARTAYTRTNAVISITGYMLGLGDRHGENILLDATCGDVVHVDFNCLFNKGETFEWPERVPFRLTQNMIAAMGPLGVEGVFRQASEFTLGVLRSNTSTLMSIVTPFVYDPLVSWPRNVPAAAQSSEKVNEQALEHIKNIELRLQGKVKTRSRTMSQCLSIEGQIEHLINEAKSSDNLCQMYIGWGPYL</sequence>
<comment type="similarity">
    <text evidence="2">Belongs to the PI3/PI4-kinase family. ATM subfamily.</text>
</comment>
<evidence type="ECO:0000313" key="13">
    <source>
        <dbReference type="EMBL" id="ENN76894.1"/>
    </source>
</evidence>
<evidence type="ECO:0000256" key="7">
    <source>
        <dbReference type="ARBA" id="ARBA00022763"/>
    </source>
</evidence>
<dbReference type="OrthoDB" id="381190at2759"/>
<dbReference type="InterPro" id="IPR056802">
    <property type="entry name" value="ATR-like_M-HEAT"/>
</dbReference>
<dbReference type="EMBL" id="KB740967">
    <property type="protein sequence ID" value="ENN76894.1"/>
    <property type="molecule type" value="Genomic_DNA"/>
</dbReference>
<gene>
    <name evidence="13" type="ORF">YQE_06735</name>
</gene>
<dbReference type="Pfam" id="PF25030">
    <property type="entry name" value="M-HEAT_ATR"/>
    <property type="match status" value="1"/>
</dbReference>
<keyword evidence="4" id="KW-0723">Serine/threonine-protein kinase</keyword>
<dbReference type="Gene3D" id="1.25.40.10">
    <property type="entry name" value="Tetratricopeptide repeat domain"/>
    <property type="match status" value="1"/>
</dbReference>
<dbReference type="InterPro" id="IPR036940">
    <property type="entry name" value="PI3/4_kinase_cat_sf"/>
</dbReference>
<name>N6T9G3_DENPD</name>
<keyword evidence="5" id="KW-0808">Transferase</keyword>
<dbReference type="OMA" id="YTVYSQM"/>
<evidence type="ECO:0000256" key="4">
    <source>
        <dbReference type="ARBA" id="ARBA00022527"/>
    </source>
</evidence>
<evidence type="ECO:0000256" key="3">
    <source>
        <dbReference type="ARBA" id="ARBA00012513"/>
    </source>
</evidence>
<dbReference type="Pfam" id="PF02260">
    <property type="entry name" value="FATC"/>
    <property type="match status" value="1"/>
</dbReference>
<evidence type="ECO:0000256" key="6">
    <source>
        <dbReference type="ARBA" id="ARBA00022741"/>
    </source>
</evidence>
<dbReference type="EC" id="2.7.11.1" evidence="3"/>
<evidence type="ECO:0000256" key="10">
    <source>
        <dbReference type="ARBA" id="ARBA00023204"/>
    </source>
</evidence>